<dbReference type="OrthoDB" id="5386330at2759"/>
<dbReference type="AlphaFoldDB" id="A0A6A6SZW8"/>
<dbReference type="InterPro" id="IPR021858">
    <property type="entry name" value="Fun_TF"/>
</dbReference>
<dbReference type="GO" id="GO:0001228">
    <property type="term" value="F:DNA-binding transcription activator activity, RNA polymerase II-specific"/>
    <property type="evidence" value="ECO:0007669"/>
    <property type="project" value="TreeGrafter"/>
</dbReference>
<reference evidence="3" key="1">
    <citation type="journal article" date="2020" name="Stud. Mycol.">
        <title>101 Dothideomycetes genomes: a test case for predicting lifestyles and emergence of pathogens.</title>
        <authorList>
            <person name="Haridas S."/>
            <person name="Albert R."/>
            <person name="Binder M."/>
            <person name="Bloem J."/>
            <person name="Labutti K."/>
            <person name="Salamov A."/>
            <person name="Andreopoulos B."/>
            <person name="Baker S."/>
            <person name="Barry K."/>
            <person name="Bills G."/>
            <person name="Bluhm B."/>
            <person name="Cannon C."/>
            <person name="Castanera R."/>
            <person name="Culley D."/>
            <person name="Daum C."/>
            <person name="Ezra D."/>
            <person name="Gonzalez J."/>
            <person name="Henrissat B."/>
            <person name="Kuo A."/>
            <person name="Liang C."/>
            <person name="Lipzen A."/>
            <person name="Lutzoni F."/>
            <person name="Magnuson J."/>
            <person name="Mondo S."/>
            <person name="Nolan M."/>
            <person name="Ohm R."/>
            <person name="Pangilinan J."/>
            <person name="Park H.-J."/>
            <person name="Ramirez L."/>
            <person name="Alfaro M."/>
            <person name="Sun H."/>
            <person name="Tritt A."/>
            <person name="Yoshinaga Y."/>
            <person name="Zwiers L.-H."/>
            <person name="Turgeon B."/>
            <person name="Goodwin S."/>
            <person name="Spatafora J."/>
            <person name="Crous P."/>
            <person name="Grigoriev I."/>
        </authorList>
    </citation>
    <scope>NUCLEOTIDE SEQUENCE</scope>
    <source>
        <strain evidence="3">CBS 122681</strain>
    </source>
</reference>
<dbReference type="GO" id="GO:0008270">
    <property type="term" value="F:zinc ion binding"/>
    <property type="evidence" value="ECO:0007669"/>
    <property type="project" value="InterPro"/>
</dbReference>
<keyword evidence="4" id="KW-1185">Reference proteome</keyword>
<dbReference type="EMBL" id="MU004384">
    <property type="protein sequence ID" value="KAF2653246.1"/>
    <property type="molecule type" value="Genomic_DNA"/>
</dbReference>
<evidence type="ECO:0000259" key="2">
    <source>
        <dbReference type="PROSITE" id="PS50048"/>
    </source>
</evidence>
<sequence length="421" mass="47641">MLSIEDLSSFFAQVDPYGKCSVRYSGAVMKRFHHKTRSGCDHCRRRRIKCDEGRPSCTNCVRKQLSCNLDFLTPTRPGEQAPHHEIVSLKSFQVHGRLRSYQTVSLPRADAFLSVSPVDPDSTELLHHYTSVAYERLGGKPSQNSWRVEMPRLAVGHEMVMHGLLAVSAVHLATLQPDRSDMLRRKAALSESRAIPYFRKLTSSSQSMSPEDTHAWMAFAGFMPLYLLAQSRWLGADAGRLPSHTSTRPHWFLFFRSGLKMFRHGFKQDVFASGPLAKVVPVISTAEFDYSPSPDEAHLRALYPLLGPVLTSTPEDLQNLTVCRVALDDLRRVSALPYSPCKTLEQTATFYLWPGTVSDEYMQLLSARHREALIVLAGYCRVLKTSERRDVWMLEGVGTAMLRHIEEKIGSDWRGGMEWEL</sequence>
<dbReference type="PANTHER" id="PTHR47784">
    <property type="entry name" value="STEROL UPTAKE CONTROL PROTEIN 2"/>
    <property type="match status" value="1"/>
</dbReference>
<proteinExistence type="predicted"/>
<evidence type="ECO:0000256" key="1">
    <source>
        <dbReference type="ARBA" id="ARBA00023242"/>
    </source>
</evidence>
<name>A0A6A6SZW8_9PLEO</name>
<dbReference type="SMART" id="SM00066">
    <property type="entry name" value="GAL4"/>
    <property type="match status" value="1"/>
</dbReference>
<organism evidence="3 4">
    <name type="scientific">Lophiostoma macrostomum CBS 122681</name>
    <dbReference type="NCBI Taxonomy" id="1314788"/>
    <lineage>
        <taxon>Eukaryota</taxon>
        <taxon>Fungi</taxon>
        <taxon>Dikarya</taxon>
        <taxon>Ascomycota</taxon>
        <taxon>Pezizomycotina</taxon>
        <taxon>Dothideomycetes</taxon>
        <taxon>Pleosporomycetidae</taxon>
        <taxon>Pleosporales</taxon>
        <taxon>Lophiostomataceae</taxon>
        <taxon>Lophiostoma</taxon>
    </lineage>
</organism>
<keyword evidence="1" id="KW-0539">Nucleus</keyword>
<protein>
    <recommendedName>
        <fullName evidence="2">Zn(2)-C6 fungal-type domain-containing protein</fullName>
    </recommendedName>
</protein>
<dbReference type="Pfam" id="PF00172">
    <property type="entry name" value="Zn_clus"/>
    <property type="match status" value="1"/>
</dbReference>
<evidence type="ECO:0000313" key="3">
    <source>
        <dbReference type="EMBL" id="KAF2653246.1"/>
    </source>
</evidence>
<dbReference type="Proteomes" id="UP000799324">
    <property type="component" value="Unassembled WGS sequence"/>
</dbReference>
<dbReference type="InterPro" id="IPR001138">
    <property type="entry name" value="Zn2Cys6_DnaBD"/>
</dbReference>
<accession>A0A6A6SZW8</accession>
<gene>
    <name evidence="3" type="ORF">K491DRAFT_521630</name>
</gene>
<dbReference type="PROSITE" id="PS50048">
    <property type="entry name" value="ZN2_CY6_FUNGAL_2"/>
    <property type="match status" value="1"/>
</dbReference>
<feature type="domain" description="Zn(2)-C6 fungal-type" evidence="2">
    <location>
        <begin position="39"/>
        <end position="69"/>
    </location>
</feature>
<dbReference type="Gene3D" id="4.10.240.10">
    <property type="entry name" value="Zn(2)-C6 fungal-type DNA-binding domain"/>
    <property type="match status" value="1"/>
</dbReference>
<dbReference type="PANTHER" id="PTHR47784:SF5">
    <property type="entry name" value="STEROL UPTAKE CONTROL PROTEIN 2"/>
    <property type="match status" value="1"/>
</dbReference>
<dbReference type="InterPro" id="IPR053157">
    <property type="entry name" value="Sterol_Uptake_Regulator"/>
</dbReference>
<dbReference type="SUPFAM" id="SSF57701">
    <property type="entry name" value="Zn2/Cys6 DNA-binding domain"/>
    <property type="match status" value="1"/>
</dbReference>
<dbReference type="CDD" id="cd00067">
    <property type="entry name" value="GAL4"/>
    <property type="match status" value="1"/>
</dbReference>
<evidence type="ECO:0000313" key="4">
    <source>
        <dbReference type="Proteomes" id="UP000799324"/>
    </source>
</evidence>
<dbReference type="InterPro" id="IPR036864">
    <property type="entry name" value="Zn2-C6_fun-type_DNA-bd_sf"/>
</dbReference>
<dbReference type="PROSITE" id="PS00463">
    <property type="entry name" value="ZN2_CY6_FUNGAL_1"/>
    <property type="match status" value="1"/>
</dbReference>
<dbReference type="Pfam" id="PF11951">
    <property type="entry name" value="Fungal_trans_2"/>
    <property type="match status" value="1"/>
</dbReference>